<proteinExistence type="predicted"/>
<dbReference type="EMBL" id="QUAJ01000014">
    <property type="protein sequence ID" value="REI40920.1"/>
    <property type="molecule type" value="Genomic_DNA"/>
</dbReference>
<evidence type="ECO:0000313" key="2">
    <source>
        <dbReference type="EMBL" id="REI40920.1"/>
    </source>
</evidence>
<feature type="domain" description="HTH cro/C1-type" evidence="1">
    <location>
        <begin position="19"/>
        <end position="74"/>
    </location>
</feature>
<dbReference type="InterPro" id="IPR001387">
    <property type="entry name" value="Cro/C1-type_HTH"/>
</dbReference>
<dbReference type="Pfam" id="PF12844">
    <property type="entry name" value="HTH_19"/>
    <property type="match status" value="1"/>
</dbReference>
<gene>
    <name evidence="2" type="ORF">DYH56_08805</name>
</gene>
<organism evidence="2 3">
    <name type="scientific">Psychrilyobacter piezotolerans</name>
    <dbReference type="NCBI Taxonomy" id="2293438"/>
    <lineage>
        <taxon>Bacteria</taxon>
        <taxon>Fusobacteriati</taxon>
        <taxon>Fusobacteriota</taxon>
        <taxon>Fusobacteriia</taxon>
        <taxon>Fusobacteriales</taxon>
        <taxon>Fusobacteriaceae</taxon>
        <taxon>Psychrilyobacter</taxon>
    </lineage>
</organism>
<dbReference type="RefSeq" id="WP_114642480.1">
    <property type="nucleotide sequence ID" value="NZ_QUAJ01000014.1"/>
</dbReference>
<reference evidence="2 3" key="1">
    <citation type="submission" date="2018-08" db="EMBL/GenBank/DDBJ databases">
        <title>Draft genome sequence of Psychrilyobacter sp. strain SD5 isolated from Black Sea water.</title>
        <authorList>
            <person name="Yadav S."/>
            <person name="Villanueva L."/>
            <person name="Damste J.S.S."/>
        </authorList>
    </citation>
    <scope>NUCLEOTIDE SEQUENCE [LARGE SCALE GENOMIC DNA]</scope>
    <source>
        <strain evidence="2 3">SD5</strain>
    </source>
</reference>
<dbReference type="Proteomes" id="UP000263486">
    <property type="component" value="Unassembled WGS sequence"/>
</dbReference>
<dbReference type="CDD" id="cd00093">
    <property type="entry name" value="HTH_XRE"/>
    <property type="match status" value="1"/>
</dbReference>
<protein>
    <submittedName>
        <fullName evidence="2">Helix-turn-helix domain-containing protein</fullName>
    </submittedName>
</protein>
<dbReference type="Gene3D" id="1.10.260.40">
    <property type="entry name" value="lambda repressor-like DNA-binding domains"/>
    <property type="match status" value="1"/>
</dbReference>
<dbReference type="SUPFAM" id="SSF47413">
    <property type="entry name" value="lambda repressor-like DNA-binding domains"/>
    <property type="match status" value="1"/>
</dbReference>
<keyword evidence="3" id="KW-1185">Reference proteome</keyword>
<evidence type="ECO:0000313" key="3">
    <source>
        <dbReference type="Proteomes" id="UP000263486"/>
    </source>
</evidence>
<sequence length="134" mass="15699">MSGYLKIDHNSLIALGNYIRSHRIKKNIGLREMATRIGISNAYLSNLESGKHSKANPLLLKKIAEELKIDHLTLFKIIGYTNKDINDIQNELLNDNSNKTKKEKKMEQMVDYMRKFSEEEFELVEKYLELIRKK</sequence>
<dbReference type="PROSITE" id="PS50943">
    <property type="entry name" value="HTH_CROC1"/>
    <property type="match status" value="1"/>
</dbReference>
<dbReference type="InterPro" id="IPR010982">
    <property type="entry name" value="Lambda_DNA-bd_dom_sf"/>
</dbReference>
<comment type="caution">
    <text evidence="2">The sequence shown here is derived from an EMBL/GenBank/DDBJ whole genome shotgun (WGS) entry which is preliminary data.</text>
</comment>
<accession>A0ABX9KGB9</accession>
<name>A0ABX9KGB9_9FUSO</name>
<evidence type="ECO:0000259" key="1">
    <source>
        <dbReference type="PROSITE" id="PS50943"/>
    </source>
</evidence>
<dbReference type="SMART" id="SM00530">
    <property type="entry name" value="HTH_XRE"/>
    <property type="match status" value="1"/>
</dbReference>